<sequence>MNLETLLLQRAPSDSFPLKWEIPAGTADPSVDRSITGVAVRELWEETRLRARRLCLSVGLGGSHDVATLTYSGEVEDAKMDTELNMCLLRVSGLIWAVVTFITEIEDDHGEVVLQPDEHVAWAWATEEEIKEEQLRHGTGESLNFEAGGKPASGEQRLLWNPENVRDVAESVGIATFSDEALRTLSQDVEYRIGQVIAEAIRFMRLGKRTSMTVKDISLALRVLDVEPLYGYDATKPLRYGEATMGQPFFYIDDEEADFERVINGPLPKVSRDANYTIHWLAIEGVQPTVPQNPTSTEARSQDLLPKGPGANPALAALAGHDNPNFRPTVKHAVSQEQILFFEKVQAALLDDNPDPEVYRLRQAALAAVVAEPGTHQLMPYYVNFISNQVTHYLDDLFVLRQMMELTNALISNEHIFVDPYASALCAPVLTCLLGRRLGSESGSDAVKEQYQLREVAASLIGQIANKYSNTNRLLRPKLTRSCLKSFLNPSSPPQVWYGAILGILAAGGPEAIKVLVVPNLKAFDSTMLQPLREKGETSRLDFEMVIGSILKAVQSLSGEDIMMDAVNGDTTDREASQVKEFLGDIVGERVVRLANHRVNEAVLDAMNFQ</sequence>
<dbReference type="Proteomes" id="UP001143856">
    <property type="component" value="Unassembled WGS sequence"/>
</dbReference>
<keyword evidence="2" id="KW-1185">Reference proteome</keyword>
<dbReference type="EMBL" id="JAPDGR010002068">
    <property type="protein sequence ID" value="KAJ2977845.1"/>
    <property type="molecule type" value="Genomic_DNA"/>
</dbReference>
<organism evidence="1 2">
    <name type="scientific">Xylaria curta</name>
    <dbReference type="NCBI Taxonomy" id="42375"/>
    <lineage>
        <taxon>Eukaryota</taxon>
        <taxon>Fungi</taxon>
        <taxon>Dikarya</taxon>
        <taxon>Ascomycota</taxon>
        <taxon>Pezizomycotina</taxon>
        <taxon>Sordariomycetes</taxon>
        <taxon>Xylariomycetidae</taxon>
        <taxon>Xylariales</taxon>
        <taxon>Xylariaceae</taxon>
        <taxon>Xylaria</taxon>
    </lineage>
</organism>
<evidence type="ECO:0000313" key="2">
    <source>
        <dbReference type="Proteomes" id="UP001143856"/>
    </source>
</evidence>
<reference evidence="1" key="1">
    <citation type="submission" date="2022-10" db="EMBL/GenBank/DDBJ databases">
        <title>Genome Sequence of Xylaria curta.</title>
        <authorList>
            <person name="Buettner E."/>
        </authorList>
    </citation>
    <scope>NUCLEOTIDE SEQUENCE</scope>
    <source>
        <strain evidence="1">Babe10</strain>
    </source>
</reference>
<evidence type="ECO:0000313" key="1">
    <source>
        <dbReference type="EMBL" id="KAJ2977845.1"/>
    </source>
</evidence>
<comment type="caution">
    <text evidence="1">The sequence shown here is derived from an EMBL/GenBank/DDBJ whole genome shotgun (WGS) entry which is preliminary data.</text>
</comment>
<proteinExistence type="predicted"/>
<accession>A0ACC1NFU7</accession>
<protein>
    <submittedName>
        <fullName evidence="1">Uncharacterized protein</fullName>
    </submittedName>
</protein>
<name>A0ACC1NFU7_9PEZI</name>
<gene>
    <name evidence="1" type="ORF">NUW58_g7681</name>
</gene>